<dbReference type="InterPro" id="IPR010998">
    <property type="entry name" value="Integrase_recombinase_N"/>
</dbReference>
<gene>
    <name evidence="9" type="ORF">WMO25_02285</name>
</gene>
<keyword evidence="4 6" id="KW-0238">DNA-binding</keyword>
<organism evidence="9 10">
    <name type="scientific">Coprococcus intestinihominis</name>
    <dbReference type="NCBI Taxonomy" id="3133154"/>
    <lineage>
        <taxon>Bacteria</taxon>
        <taxon>Bacillati</taxon>
        <taxon>Bacillota</taxon>
        <taxon>Clostridia</taxon>
        <taxon>Lachnospirales</taxon>
        <taxon>Lachnospiraceae</taxon>
        <taxon>Coprococcus</taxon>
    </lineage>
</organism>
<dbReference type="PROSITE" id="PS51900">
    <property type="entry name" value="CB"/>
    <property type="match status" value="1"/>
</dbReference>
<feature type="domain" description="Core-binding (CB)" evidence="8">
    <location>
        <begin position="63"/>
        <end position="146"/>
    </location>
</feature>
<dbReference type="InterPro" id="IPR013762">
    <property type="entry name" value="Integrase-like_cat_sf"/>
</dbReference>
<dbReference type="PROSITE" id="PS51898">
    <property type="entry name" value="TYR_RECOMBINASE"/>
    <property type="match status" value="1"/>
</dbReference>
<dbReference type="PANTHER" id="PTHR30349:SF41">
    <property type="entry name" value="INTEGRASE_RECOMBINASE PROTEIN MJ0367-RELATED"/>
    <property type="match status" value="1"/>
</dbReference>
<evidence type="ECO:0000259" key="7">
    <source>
        <dbReference type="PROSITE" id="PS51898"/>
    </source>
</evidence>
<evidence type="ECO:0000256" key="4">
    <source>
        <dbReference type="ARBA" id="ARBA00023125"/>
    </source>
</evidence>
<dbReference type="Pfam" id="PF00589">
    <property type="entry name" value="Phage_integrase"/>
    <property type="match status" value="1"/>
</dbReference>
<dbReference type="InterPro" id="IPR050090">
    <property type="entry name" value="Tyrosine_recombinase_XerCD"/>
</dbReference>
<dbReference type="Pfam" id="PF14657">
    <property type="entry name" value="Arm-DNA-bind_4"/>
    <property type="match status" value="1"/>
</dbReference>
<dbReference type="InterPro" id="IPR002104">
    <property type="entry name" value="Integrase_catalytic"/>
</dbReference>
<reference evidence="9 10" key="1">
    <citation type="submission" date="2024-03" db="EMBL/GenBank/DDBJ databases">
        <title>Human intestinal bacterial collection.</title>
        <authorList>
            <person name="Pauvert C."/>
            <person name="Hitch T.C.A."/>
            <person name="Clavel T."/>
        </authorList>
    </citation>
    <scope>NUCLEOTIDE SEQUENCE [LARGE SCALE GENOMIC DNA]</scope>
    <source>
        <strain evidence="9 10">CLA-AA-H190</strain>
    </source>
</reference>
<sequence>MAKINVTKRGKFYQYRFQLASQNGQRKWFSKSGFKTKKEAEAAGIKALAQYNETGLTFKPSEISVSDYFNIWLNSYCKTHCKETTIYSYRKKIDKMIIPELGKYKLKALSHPVLQKFMDDKFNEGYSRNSLAVLKGILSGALKEAVKDGYISQSPMIYVDIQSDRIKPKVPTRKKPKELVTPEQWQAIIERFPESQPAHIPLMLAYHCGLRLGEVFGLMWEDIDFEAKTLSVNRQVQMSNTSKQWTFTDPKYNSFRTIDIDDAIVNLLRRERAHQNKARLYYAEYYTQLCVSGYVPDQSDHLYNSGSLGTDGTPVHMIMARENGTFIQPRIMQHVGRVIHGKAGKECPCISENWDFHSLRHTHATMLLDAGVPLPAIQYRLGHTHINMTEHYTNHVTDNMRDNIRKAISSL</sequence>
<dbReference type="Gene3D" id="1.10.150.130">
    <property type="match status" value="1"/>
</dbReference>
<comment type="similarity">
    <text evidence="2">Belongs to the 'phage' integrase family.</text>
</comment>
<dbReference type="RefSeq" id="WP_349083863.1">
    <property type="nucleotide sequence ID" value="NZ_JBBMEK010000014.1"/>
</dbReference>
<evidence type="ECO:0000256" key="1">
    <source>
        <dbReference type="ARBA" id="ARBA00003283"/>
    </source>
</evidence>
<dbReference type="InterPro" id="IPR028259">
    <property type="entry name" value="AP2-like_int_N"/>
</dbReference>
<comment type="function">
    <text evidence="1">Site-specific tyrosine recombinase, which acts by catalyzing the cutting and rejoining of the recombining DNA molecules.</text>
</comment>
<keyword evidence="10" id="KW-1185">Reference proteome</keyword>
<dbReference type="Proteomes" id="UP001469749">
    <property type="component" value="Unassembled WGS sequence"/>
</dbReference>
<evidence type="ECO:0000256" key="2">
    <source>
        <dbReference type="ARBA" id="ARBA00008857"/>
    </source>
</evidence>
<protein>
    <submittedName>
        <fullName evidence="9">Tyrosine-type recombinase/integrase</fullName>
    </submittedName>
</protein>
<dbReference type="InterPro" id="IPR011010">
    <property type="entry name" value="DNA_brk_join_enz"/>
</dbReference>
<dbReference type="CDD" id="cd01189">
    <property type="entry name" value="INT_ICEBs1_C_like"/>
    <property type="match status" value="1"/>
</dbReference>
<dbReference type="InterPro" id="IPR004107">
    <property type="entry name" value="Integrase_SAM-like_N"/>
</dbReference>
<name>A0ABV1B0F4_9FIRM</name>
<keyword evidence="3" id="KW-0229">DNA integration</keyword>
<keyword evidence="5" id="KW-0233">DNA recombination</keyword>
<dbReference type="PANTHER" id="PTHR30349">
    <property type="entry name" value="PHAGE INTEGRASE-RELATED"/>
    <property type="match status" value="1"/>
</dbReference>
<dbReference type="SUPFAM" id="SSF56349">
    <property type="entry name" value="DNA breaking-rejoining enzymes"/>
    <property type="match status" value="1"/>
</dbReference>
<accession>A0ABV1B0F4</accession>
<dbReference type="Gene3D" id="1.10.443.10">
    <property type="entry name" value="Intergrase catalytic core"/>
    <property type="match status" value="1"/>
</dbReference>
<dbReference type="Pfam" id="PF14659">
    <property type="entry name" value="Phage_int_SAM_3"/>
    <property type="match status" value="1"/>
</dbReference>
<dbReference type="InterPro" id="IPR044068">
    <property type="entry name" value="CB"/>
</dbReference>
<evidence type="ECO:0000256" key="3">
    <source>
        <dbReference type="ARBA" id="ARBA00022908"/>
    </source>
</evidence>
<dbReference type="EMBL" id="JBBMEK010000014">
    <property type="protein sequence ID" value="MEQ2363923.1"/>
    <property type="molecule type" value="Genomic_DNA"/>
</dbReference>
<evidence type="ECO:0000313" key="9">
    <source>
        <dbReference type="EMBL" id="MEQ2363923.1"/>
    </source>
</evidence>
<evidence type="ECO:0000313" key="10">
    <source>
        <dbReference type="Proteomes" id="UP001469749"/>
    </source>
</evidence>
<evidence type="ECO:0000256" key="5">
    <source>
        <dbReference type="ARBA" id="ARBA00023172"/>
    </source>
</evidence>
<evidence type="ECO:0000256" key="6">
    <source>
        <dbReference type="PROSITE-ProRule" id="PRU01248"/>
    </source>
</evidence>
<proteinExistence type="inferred from homology"/>
<comment type="caution">
    <text evidence="9">The sequence shown here is derived from an EMBL/GenBank/DDBJ whole genome shotgun (WGS) entry which is preliminary data.</text>
</comment>
<evidence type="ECO:0000259" key="8">
    <source>
        <dbReference type="PROSITE" id="PS51900"/>
    </source>
</evidence>
<feature type="domain" description="Tyr recombinase" evidence="7">
    <location>
        <begin position="175"/>
        <end position="406"/>
    </location>
</feature>